<dbReference type="Gene3D" id="3.40.50.150">
    <property type="entry name" value="Vaccinia Virus protein VP39"/>
    <property type="match status" value="1"/>
</dbReference>
<dbReference type="PANTHER" id="PTHR37426:SF1">
    <property type="entry name" value="RIBOSOMAL RNA LARGE SUBUNIT METHYLTRANSFERASE J"/>
    <property type="match status" value="1"/>
</dbReference>
<dbReference type="HAMAP" id="MF_00934">
    <property type="entry name" value="23SrRNA_methyltr_J"/>
    <property type="match status" value="1"/>
</dbReference>
<feature type="binding site" evidence="1">
    <location>
        <position position="18"/>
    </location>
    <ligand>
        <name>S-adenosyl-L-methionine</name>
        <dbReference type="ChEBI" id="CHEBI:59789"/>
    </ligand>
</feature>
<organism evidence="2 3">
    <name type="scientific">Rhodomicrobium udaipurense</name>
    <dbReference type="NCBI Taxonomy" id="1202716"/>
    <lineage>
        <taxon>Bacteria</taxon>
        <taxon>Pseudomonadati</taxon>
        <taxon>Pseudomonadota</taxon>
        <taxon>Alphaproteobacteria</taxon>
        <taxon>Hyphomicrobiales</taxon>
        <taxon>Hyphomicrobiaceae</taxon>
        <taxon>Rhodomicrobium</taxon>
    </lineage>
</organism>
<evidence type="ECO:0000256" key="1">
    <source>
        <dbReference type="HAMAP-Rule" id="MF_00934"/>
    </source>
</evidence>
<dbReference type="AlphaFoldDB" id="A0A8I1KKD1"/>
<keyword evidence="3" id="KW-1185">Reference proteome</keyword>
<accession>A0A8I1KKD1</accession>
<proteinExistence type="inferred from homology"/>
<evidence type="ECO:0000313" key="2">
    <source>
        <dbReference type="EMBL" id="MBJ7543909.1"/>
    </source>
</evidence>
<keyword evidence="1" id="KW-0698">rRNA processing</keyword>
<dbReference type="GO" id="GO:0070475">
    <property type="term" value="P:rRNA base methylation"/>
    <property type="evidence" value="ECO:0007669"/>
    <property type="project" value="UniProtKB-UniRule"/>
</dbReference>
<dbReference type="PANTHER" id="PTHR37426">
    <property type="entry name" value="RIBOSOMAL RNA LARGE SUBUNIT METHYLTRANSFERASE J"/>
    <property type="match status" value="1"/>
</dbReference>
<feature type="active site" description="Proton acceptor" evidence="1">
    <location>
        <position position="166"/>
    </location>
</feature>
<dbReference type="Pfam" id="PF04378">
    <property type="entry name" value="RsmJ"/>
    <property type="match status" value="1"/>
</dbReference>
<protein>
    <recommendedName>
        <fullName evidence="1">Ribosomal RNA large subunit methyltransferase J</fullName>
        <ecNumber evidence="1">2.1.1.266</ecNumber>
    </recommendedName>
    <alternativeName>
        <fullName evidence="1">23S rRNA (adenine(2030)-N6)-methyltransferase</fullName>
    </alternativeName>
    <alternativeName>
        <fullName evidence="1">23S rRNA m6A2030 methyltransferase</fullName>
    </alternativeName>
</protein>
<dbReference type="EC" id="2.1.1.266" evidence="1"/>
<sequence>MNYRHVFHAGNFADVIKHAVLAFCVDYLLRKESPLCLIDAHGGAGLYDLRSEEAEKTGEWARGVGAVMQAATGGAADGAAEALEPYLRLVREDVADGFYPGSPLLLARRLRPQDRLIANELHESTRGALRGTLAEFPGVRVTGTDAYECIRATIPPKERRGLVLIDPPFEEKDEFETLIRQMREWKKRWATGVFLLWYPIKAVSPLGALKAEAAARGLPRTWCVETLIYPRGRALSLNGCGLILFNAPYSVPEAVEAALPAFADAMRLHETHTAWLVPGA</sequence>
<gene>
    <name evidence="1" type="primary">rlmJ</name>
    <name evidence="2" type="ORF">JDN41_10075</name>
</gene>
<dbReference type="GO" id="GO:0003723">
    <property type="term" value="F:RNA binding"/>
    <property type="evidence" value="ECO:0007669"/>
    <property type="project" value="UniProtKB-UniRule"/>
</dbReference>
<feature type="binding site" evidence="1">
    <location>
        <begin position="145"/>
        <end position="146"/>
    </location>
    <ligand>
        <name>S-adenosyl-L-methionine</name>
        <dbReference type="ChEBI" id="CHEBI:59789"/>
    </ligand>
</feature>
<dbReference type="InterPro" id="IPR007473">
    <property type="entry name" value="RlmJ"/>
</dbReference>
<feature type="binding site" evidence="1">
    <location>
        <position position="102"/>
    </location>
    <ligand>
        <name>S-adenosyl-L-methionine</name>
        <dbReference type="ChEBI" id="CHEBI:59789"/>
    </ligand>
</feature>
<reference evidence="2 3" key="1">
    <citation type="submission" date="2020-12" db="EMBL/GenBank/DDBJ databases">
        <title>Revised draft genomes of Rhodomicrobium vannielii ATCC 17100 and Rhodomicrobium udaipurense JA643.</title>
        <authorList>
            <person name="Conners E.M."/>
            <person name="Davenport E.J."/>
            <person name="Bose A."/>
        </authorList>
    </citation>
    <scope>NUCLEOTIDE SEQUENCE [LARGE SCALE GENOMIC DNA]</scope>
    <source>
        <strain evidence="2 3">JA643</strain>
    </source>
</reference>
<comment type="catalytic activity">
    <reaction evidence="1">
        <text>adenosine(2030) in 23S rRNA + S-adenosyl-L-methionine = N(6)-methyladenosine(2030) in 23S rRNA + S-adenosyl-L-homocysteine + H(+)</text>
        <dbReference type="Rhea" id="RHEA:43736"/>
        <dbReference type="Rhea" id="RHEA-COMP:10668"/>
        <dbReference type="Rhea" id="RHEA-COMP:10669"/>
        <dbReference type="ChEBI" id="CHEBI:15378"/>
        <dbReference type="ChEBI" id="CHEBI:57856"/>
        <dbReference type="ChEBI" id="CHEBI:59789"/>
        <dbReference type="ChEBI" id="CHEBI:74411"/>
        <dbReference type="ChEBI" id="CHEBI:74449"/>
        <dbReference type="EC" id="2.1.1.266"/>
    </reaction>
</comment>
<feature type="binding site" evidence="1">
    <location>
        <position position="120"/>
    </location>
    <ligand>
        <name>S-adenosyl-L-methionine</name>
        <dbReference type="ChEBI" id="CHEBI:59789"/>
    </ligand>
</feature>
<dbReference type="GO" id="GO:0036307">
    <property type="term" value="F:23S rRNA (adenine(2030)-N(6))-methyltransferase activity"/>
    <property type="evidence" value="ECO:0007669"/>
    <property type="project" value="UniProtKB-UniRule"/>
</dbReference>
<keyword evidence="1" id="KW-0949">S-adenosyl-L-methionine</keyword>
<keyword evidence="1 2" id="KW-0808">Transferase</keyword>
<evidence type="ECO:0000313" key="3">
    <source>
        <dbReference type="Proteomes" id="UP000623250"/>
    </source>
</evidence>
<dbReference type="EMBL" id="JAEMUK010000020">
    <property type="protein sequence ID" value="MBJ7543909.1"/>
    <property type="molecule type" value="Genomic_DNA"/>
</dbReference>
<feature type="binding site" evidence="1">
    <location>
        <position position="166"/>
    </location>
    <ligand>
        <name>S-adenosyl-L-methionine</name>
        <dbReference type="ChEBI" id="CHEBI:59789"/>
    </ligand>
</feature>
<keyword evidence="1" id="KW-0694">RNA-binding</keyword>
<feature type="site" description="Interaction with substrate rRNA" evidence="1">
    <location>
        <position position="3"/>
    </location>
</feature>
<name>A0A8I1KKD1_9HYPH</name>
<dbReference type="SUPFAM" id="SSF53335">
    <property type="entry name" value="S-adenosyl-L-methionine-dependent methyltransferases"/>
    <property type="match status" value="1"/>
</dbReference>
<comment type="function">
    <text evidence="1">Specifically methylates the adenine in position 2030 of 23S rRNA.</text>
</comment>
<comment type="similarity">
    <text evidence="1">Belongs to the RlmJ family.</text>
</comment>
<dbReference type="Proteomes" id="UP000623250">
    <property type="component" value="Unassembled WGS sequence"/>
</dbReference>
<feature type="binding site" evidence="1">
    <location>
        <position position="41"/>
    </location>
    <ligand>
        <name>S-adenosyl-L-methionine</name>
        <dbReference type="ChEBI" id="CHEBI:59789"/>
    </ligand>
</feature>
<keyword evidence="1 2" id="KW-0489">Methyltransferase</keyword>
<dbReference type="RefSeq" id="WP_037236205.1">
    <property type="nucleotide sequence ID" value="NZ_JAEMUK010000020.1"/>
</dbReference>
<dbReference type="GO" id="GO:0005829">
    <property type="term" value="C:cytosol"/>
    <property type="evidence" value="ECO:0007669"/>
    <property type="project" value="TreeGrafter"/>
</dbReference>
<dbReference type="InterPro" id="IPR029063">
    <property type="entry name" value="SAM-dependent_MTases_sf"/>
</dbReference>
<comment type="subunit">
    <text evidence="1">Monomer.</text>
</comment>
<comment type="caution">
    <text evidence="2">The sequence shown here is derived from an EMBL/GenBank/DDBJ whole genome shotgun (WGS) entry which is preliminary data.</text>
</comment>